<sequence length="321" mass="35412">MSSDHSWLTEPYSATCQGNIRGDGGHILRPVDADGVRTTGYFDCLWIVRRLGPAPVNRLYMKVEQFTTRSPGEHEENSLEIREGSHSEAPRLARLRGKPGEVGQLASDGFTSDDALYVRLRAYFSEGDTLVISYAEFSTVRSVNKQFDCGNQRYINATLVCDFFDNCGNYADELPPYCNESRPWITTFSPSESGEKSGVYTFAIGTLIAIALITLLSLLFLTVYHRRRIFSRSSSGGSRAAASVAPQNQNADIATVSGNFDDVGRHDTNLQPPSYDIIMNEYGPPPLYSNVIQEILEERTAAPCHHNTCVDDVASKADSTA</sequence>
<dbReference type="SUPFAM" id="SSF49854">
    <property type="entry name" value="Spermadhesin, CUB domain"/>
    <property type="match status" value="1"/>
</dbReference>
<reference evidence="4" key="1">
    <citation type="submission" date="2025-08" db="UniProtKB">
        <authorList>
            <consortium name="RefSeq"/>
        </authorList>
    </citation>
    <scope>IDENTIFICATION</scope>
</reference>
<feature type="transmembrane region" description="Helical" evidence="2">
    <location>
        <begin position="199"/>
        <end position="224"/>
    </location>
</feature>
<dbReference type="CDD" id="cd00112">
    <property type="entry name" value="LDLa"/>
    <property type="match status" value="1"/>
</dbReference>
<dbReference type="Gene3D" id="4.10.400.10">
    <property type="entry name" value="Low-density Lipoprotein Receptor"/>
    <property type="match status" value="1"/>
</dbReference>
<dbReference type="GeneID" id="106810580"/>
<dbReference type="RefSeq" id="XP_014669460.1">
    <property type="nucleotide sequence ID" value="XM_014813974.1"/>
</dbReference>
<keyword evidence="1" id="KW-1015">Disulfide bond</keyword>
<accession>A0ABM1EB89</accession>
<dbReference type="PANTHER" id="PTHR24652">
    <property type="entry name" value="LOW-DENSITY LIPOPROTEIN RECEPTOR CLASS A DOMAIN-CONTAINING PROTEIN 2"/>
    <property type="match status" value="1"/>
</dbReference>
<gene>
    <name evidence="4" type="primary">LOC106810580</name>
</gene>
<dbReference type="InterPro" id="IPR036055">
    <property type="entry name" value="LDL_receptor-like_sf"/>
</dbReference>
<evidence type="ECO:0000313" key="3">
    <source>
        <dbReference type="Proteomes" id="UP000695022"/>
    </source>
</evidence>
<dbReference type="InterPro" id="IPR002172">
    <property type="entry name" value="LDrepeatLR_classA_rpt"/>
</dbReference>
<dbReference type="SMART" id="SM00192">
    <property type="entry name" value="LDLa"/>
    <property type="match status" value="1"/>
</dbReference>
<keyword evidence="3" id="KW-1185">Reference proteome</keyword>
<evidence type="ECO:0000313" key="4">
    <source>
        <dbReference type="RefSeq" id="XP_014669460.1"/>
    </source>
</evidence>
<protein>
    <submittedName>
        <fullName evidence="4">Uncharacterized protein LOC106810580</fullName>
    </submittedName>
</protein>
<dbReference type="InterPro" id="IPR042333">
    <property type="entry name" value="LRAD2/Mig-13-like"/>
</dbReference>
<evidence type="ECO:0000256" key="1">
    <source>
        <dbReference type="ARBA" id="ARBA00023157"/>
    </source>
</evidence>
<dbReference type="SUPFAM" id="SSF57424">
    <property type="entry name" value="LDL receptor-like module"/>
    <property type="match status" value="1"/>
</dbReference>
<proteinExistence type="predicted"/>
<evidence type="ECO:0000256" key="2">
    <source>
        <dbReference type="SAM" id="Phobius"/>
    </source>
</evidence>
<dbReference type="InterPro" id="IPR035914">
    <property type="entry name" value="Sperma_CUB_dom_sf"/>
</dbReference>
<keyword evidence="2" id="KW-1133">Transmembrane helix</keyword>
<keyword evidence="2" id="KW-0472">Membrane</keyword>
<dbReference type="Proteomes" id="UP000695022">
    <property type="component" value="Unplaced"/>
</dbReference>
<name>A0ABM1EB89_PRICU</name>
<keyword evidence="2" id="KW-0812">Transmembrane</keyword>
<organism evidence="3 4">
    <name type="scientific">Priapulus caudatus</name>
    <name type="common">Priapulid worm</name>
    <dbReference type="NCBI Taxonomy" id="37621"/>
    <lineage>
        <taxon>Eukaryota</taxon>
        <taxon>Metazoa</taxon>
        <taxon>Ecdysozoa</taxon>
        <taxon>Scalidophora</taxon>
        <taxon>Priapulida</taxon>
        <taxon>Priapulimorpha</taxon>
        <taxon>Priapulimorphida</taxon>
        <taxon>Priapulidae</taxon>
        <taxon>Priapulus</taxon>
    </lineage>
</organism>